<name>A0ABD1V9I4_9LAMI</name>
<gene>
    <name evidence="2" type="ORF">Adt_06574</name>
</gene>
<comment type="caution">
    <text evidence="2">The sequence shown here is derived from an EMBL/GenBank/DDBJ whole genome shotgun (WGS) entry which is preliminary data.</text>
</comment>
<keyword evidence="3" id="KW-1185">Reference proteome</keyword>
<dbReference type="AlphaFoldDB" id="A0ABD1V9I4"/>
<accession>A0ABD1V9I4</accession>
<evidence type="ECO:0000256" key="1">
    <source>
        <dbReference type="SAM" id="MobiDB-lite"/>
    </source>
</evidence>
<organism evidence="2 3">
    <name type="scientific">Abeliophyllum distichum</name>
    <dbReference type="NCBI Taxonomy" id="126358"/>
    <lineage>
        <taxon>Eukaryota</taxon>
        <taxon>Viridiplantae</taxon>
        <taxon>Streptophyta</taxon>
        <taxon>Embryophyta</taxon>
        <taxon>Tracheophyta</taxon>
        <taxon>Spermatophyta</taxon>
        <taxon>Magnoliopsida</taxon>
        <taxon>eudicotyledons</taxon>
        <taxon>Gunneridae</taxon>
        <taxon>Pentapetalae</taxon>
        <taxon>asterids</taxon>
        <taxon>lamiids</taxon>
        <taxon>Lamiales</taxon>
        <taxon>Oleaceae</taxon>
        <taxon>Forsythieae</taxon>
        <taxon>Abeliophyllum</taxon>
    </lineage>
</organism>
<feature type="region of interest" description="Disordered" evidence="1">
    <location>
        <begin position="49"/>
        <end position="108"/>
    </location>
</feature>
<protein>
    <submittedName>
        <fullName evidence="2">Uncharacterized protein</fullName>
    </submittedName>
</protein>
<reference evidence="3" key="1">
    <citation type="submission" date="2024-07" db="EMBL/GenBank/DDBJ databases">
        <title>Two chromosome-level genome assemblies of Korean endemic species Abeliophyllum distichum and Forsythia ovata (Oleaceae).</title>
        <authorList>
            <person name="Jang H."/>
        </authorList>
    </citation>
    <scope>NUCLEOTIDE SEQUENCE [LARGE SCALE GENOMIC DNA]</scope>
</reference>
<dbReference type="Proteomes" id="UP001604336">
    <property type="component" value="Unassembled WGS sequence"/>
</dbReference>
<evidence type="ECO:0000313" key="2">
    <source>
        <dbReference type="EMBL" id="KAL2533223.1"/>
    </source>
</evidence>
<feature type="compositionally biased region" description="Basic and acidic residues" evidence="1">
    <location>
        <begin position="49"/>
        <end position="70"/>
    </location>
</feature>
<dbReference type="EMBL" id="JBFOLK010000002">
    <property type="protein sequence ID" value="KAL2533223.1"/>
    <property type="molecule type" value="Genomic_DNA"/>
</dbReference>
<proteinExistence type="predicted"/>
<sequence length="108" mass="12163">MGQMVVAILGKLQDTLSSNTEVNPREQVHAITTRSGVQLPKIHVNRSVTNKEKVPSTDEEHIEQTEHTVDIEESSVTQQVKASIPIKPYEPSIPFPQRLNPKKKKQDQ</sequence>
<evidence type="ECO:0000313" key="3">
    <source>
        <dbReference type="Proteomes" id="UP001604336"/>
    </source>
</evidence>